<evidence type="ECO:0000259" key="1">
    <source>
        <dbReference type="Pfam" id="PF03184"/>
    </source>
</evidence>
<dbReference type="VEuPathDB" id="VectorBase:LOC119181915"/>
<name>A0A9J6DG44_RHIMP</name>
<comment type="caution">
    <text evidence="2">The sequence shown here is derived from an EMBL/GenBank/DDBJ whole genome shotgun (WGS) entry which is preliminary data.</text>
</comment>
<organism evidence="2 3">
    <name type="scientific">Rhipicephalus microplus</name>
    <name type="common">Cattle tick</name>
    <name type="synonym">Boophilus microplus</name>
    <dbReference type="NCBI Taxonomy" id="6941"/>
    <lineage>
        <taxon>Eukaryota</taxon>
        <taxon>Metazoa</taxon>
        <taxon>Ecdysozoa</taxon>
        <taxon>Arthropoda</taxon>
        <taxon>Chelicerata</taxon>
        <taxon>Arachnida</taxon>
        <taxon>Acari</taxon>
        <taxon>Parasitiformes</taxon>
        <taxon>Ixodida</taxon>
        <taxon>Ixodoidea</taxon>
        <taxon>Ixodidae</taxon>
        <taxon>Rhipicephalinae</taxon>
        <taxon>Rhipicephalus</taxon>
        <taxon>Boophilus</taxon>
    </lineage>
</organism>
<dbReference type="InterPro" id="IPR004875">
    <property type="entry name" value="DDE_SF_endonuclease_dom"/>
</dbReference>
<feature type="domain" description="DDE-1" evidence="1">
    <location>
        <begin position="4"/>
        <end position="128"/>
    </location>
</feature>
<dbReference type="Pfam" id="PF03184">
    <property type="entry name" value="DDE_1"/>
    <property type="match status" value="1"/>
</dbReference>
<sequence length="277" mass="31028">MVVHVNKQGYMDEAMMLEWIRVVWNCQPGALLHLCSMLVLDAFCGNLTDAVKRTLGDGKMNLAVIPGGITSTLQPIDVVLKKPFKDRVQLEYQKWVCGDNTKTLTGRLHRAPLVTVCGWVLSAWRSLPDYMVEIYLRNVTSANRCMARKTTHCEKRPVTNSHLLKTVVLRLTNTNSFDGGGGELRRSKCGVPDSQINVVQPFQIGGVERNISIESLCDLIRSVVRDKLQKIQCQSQPTAGSICSLVKNEVRQTLQVPPSSYDPPVPMEPYRLHTQKL</sequence>
<proteinExistence type="predicted"/>
<accession>A0A9J6DG44</accession>
<reference evidence="2" key="1">
    <citation type="journal article" date="2020" name="Cell">
        <title>Large-Scale Comparative Analyses of Tick Genomes Elucidate Their Genetic Diversity and Vector Capacities.</title>
        <authorList>
            <consortium name="Tick Genome and Microbiome Consortium (TIGMIC)"/>
            <person name="Jia N."/>
            <person name="Wang J."/>
            <person name="Shi W."/>
            <person name="Du L."/>
            <person name="Sun Y."/>
            <person name="Zhan W."/>
            <person name="Jiang J.F."/>
            <person name="Wang Q."/>
            <person name="Zhang B."/>
            <person name="Ji P."/>
            <person name="Bell-Sakyi L."/>
            <person name="Cui X.M."/>
            <person name="Yuan T.T."/>
            <person name="Jiang B.G."/>
            <person name="Yang W.F."/>
            <person name="Lam T.T."/>
            <person name="Chang Q.C."/>
            <person name="Ding S.J."/>
            <person name="Wang X.J."/>
            <person name="Zhu J.G."/>
            <person name="Ruan X.D."/>
            <person name="Zhao L."/>
            <person name="Wei J.T."/>
            <person name="Ye R.Z."/>
            <person name="Que T.C."/>
            <person name="Du C.H."/>
            <person name="Zhou Y.H."/>
            <person name="Cheng J.X."/>
            <person name="Dai P.F."/>
            <person name="Guo W.B."/>
            <person name="Han X.H."/>
            <person name="Huang E.J."/>
            <person name="Li L.F."/>
            <person name="Wei W."/>
            <person name="Gao Y.C."/>
            <person name="Liu J.Z."/>
            <person name="Shao H.Z."/>
            <person name="Wang X."/>
            <person name="Wang C.C."/>
            <person name="Yang T.C."/>
            <person name="Huo Q.B."/>
            <person name="Li W."/>
            <person name="Chen H.Y."/>
            <person name="Chen S.E."/>
            <person name="Zhou L.G."/>
            <person name="Ni X.B."/>
            <person name="Tian J.H."/>
            <person name="Sheng Y."/>
            <person name="Liu T."/>
            <person name="Pan Y.S."/>
            <person name="Xia L.Y."/>
            <person name="Li J."/>
            <person name="Zhao F."/>
            <person name="Cao W.C."/>
        </authorList>
    </citation>
    <scope>NUCLEOTIDE SEQUENCE</scope>
    <source>
        <strain evidence="2">Rmic-2018</strain>
    </source>
</reference>
<protein>
    <recommendedName>
        <fullName evidence="1">DDE-1 domain-containing protein</fullName>
    </recommendedName>
</protein>
<evidence type="ECO:0000313" key="2">
    <source>
        <dbReference type="EMBL" id="KAH8020902.1"/>
    </source>
</evidence>
<dbReference type="Proteomes" id="UP000821866">
    <property type="component" value="Chromosome 7"/>
</dbReference>
<evidence type="ECO:0000313" key="3">
    <source>
        <dbReference type="Proteomes" id="UP000821866"/>
    </source>
</evidence>
<reference evidence="2" key="2">
    <citation type="submission" date="2021-09" db="EMBL/GenBank/DDBJ databases">
        <authorList>
            <person name="Jia N."/>
            <person name="Wang J."/>
            <person name="Shi W."/>
            <person name="Du L."/>
            <person name="Sun Y."/>
            <person name="Zhan W."/>
            <person name="Jiang J."/>
            <person name="Wang Q."/>
            <person name="Zhang B."/>
            <person name="Ji P."/>
            <person name="Sakyi L.B."/>
            <person name="Cui X."/>
            <person name="Yuan T."/>
            <person name="Jiang B."/>
            <person name="Yang W."/>
            <person name="Lam T.T.-Y."/>
            <person name="Chang Q."/>
            <person name="Ding S."/>
            <person name="Wang X."/>
            <person name="Zhu J."/>
            <person name="Ruan X."/>
            <person name="Zhao L."/>
            <person name="Wei J."/>
            <person name="Que T."/>
            <person name="Du C."/>
            <person name="Cheng J."/>
            <person name="Dai P."/>
            <person name="Han X."/>
            <person name="Huang E."/>
            <person name="Gao Y."/>
            <person name="Liu J."/>
            <person name="Shao H."/>
            <person name="Ye R."/>
            <person name="Li L."/>
            <person name="Wei W."/>
            <person name="Wang X."/>
            <person name="Wang C."/>
            <person name="Huo Q."/>
            <person name="Li W."/>
            <person name="Guo W."/>
            <person name="Chen H."/>
            <person name="Chen S."/>
            <person name="Zhou L."/>
            <person name="Zhou L."/>
            <person name="Ni X."/>
            <person name="Tian J."/>
            <person name="Zhou Y."/>
            <person name="Sheng Y."/>
            <person name="Liu T."/>
            <person name="Pan Y."/>
            <person name="Xia L."/>
            <person name="Li J."/>
            <person name="Zhao F."/>
            <person name="Cao W."/>
        </authorList>
    </citation>
    <scope>NUCLEOTIDE SEQUENCE</scope>
    <source>
        <strain evidence="2">Rmic-2018</strain>
        <tissue evidence="2">Larvae</tissue>
    </source>
</reference>
<dbReference type="EMBL" id="JABSTU010000009">
    <property type="protein sequence ID" value="KAH8020902.1"/>
    <property type="molecule type" value="Genomic_DNA"/>
</dbReference>
<dbReference type="AlphaFoldDB" id="A0A9J6DG44"/>
<keyword evidence="3" id="KW-1185">Reference proteome</keyword>
<dbReference type="GO" id="GO:0003676">
    <property type="term" value="F:nucleic acid binding"/>
    <property type="evidence" value="ECO:0007669"/>
    <property type="project" value="InterPro"/>
</dbReference>
<gene>
    <name evidence="2" type="ORF">HPB51_008413</name>
</gene>